<reference evidence="4" key="1">
    <citation type="journal article" date="2017" name="bioRxiv">
        <title>Comparative analysis of the genomes of Stylophora pistillata and Acropora digitifera provides evidence for extensive differences between species of corals.</title>
        <authorList>
            <person name="Voolstra C.R."/>
            <person name="Li Y."/>
            <person name="Liew Y.J."/>
            <person name="Baumgarten S."/>
            <person name="Zoccola D."/>
            <person name="Flot J.-F."/>
            <person name="Tambutte S."/>
            <person name="Allemand D."/>
            <person name="Aranda M."/>
        </authorList>
    </citation>
    <scope>NUCLEOTIDE SEQUENCE [LARGE SCALE GENOMIC DNA]</scope>
</reference>
<name>A0A2B4R6E4_STYPI</name>
<dbReference type="InterPro" id="IPR043128">
    <property type="entry name" value="Rev_trsase/Diguanyl_cyclase"/>
</dbReference>
<dbReference type="SUPFAM" id="SSF56672">
    <property type="entry name" value="DNA/RNA polymerases"/>
    <property type="match status" value="1"/>
</dbReference>
<organism evidence="3 4">
    <name type="scientific">Stylophora pistillata</name>
    <name type="common">Smooth cauliflower coral</name>
    <dbReference type="NCBI Taxonomy" id="50429"/>
    <lineage>
        <taxon>Eukaryota</taxon>
        <taxon>Metazoa</taxon>
        <taxon>Cnidaria</taxon>
        <taxon>Anthozoa</taxon>
        <taxon>Hexacorallia</taxon>
        <taxon>Scleractinia</taxon>
        <taxon>Astrocoeniina</taxon>
        <taxon>Pocilloporidae</taxon>
        <taxon>Stylophora</taxon>
    </lineage>
</organism>
<feature type="domain" description="Reverse transcriptase" evidence="1">
    <location>
        <begin position="338"/>
        <end position="485"/>
    </location>
</feature>
<dbReference type="AlphaFoldDB" id="A0A2B4R6E4"/>
<proteinExistence type="predicted"/>
<dbReference type="Proteomes" id="UP000225706">
    <property type="component" value="Unassembled WGS sequence"/>
</dbReference>
<comment type="caution">
    <text evidence="3">The sequence shown here is derived from an EMBL/GenBank/DDBJ whole genome shotgun (WGS) entry which is preliminary data.</text>
</comment>
<evidence type="ECO:0000313" key="3">
    <source>
        <dbReference type="EMBL" id="PFX11958.1"/>
    </source>
</evidence>
<dbReference type="Pfam" id="PF17919">
    <property type="entry name" value="RT_RNaseH_2"/>
    <property type="match status" value="1"/>
</dbReference>
<evidence type="ECO:0000313" key="4">
    <source>
        <dbReference type="Proteomes" id="UP000225706"/>
    </source>
</evidence>
<dbReference type="Gene3D" id="3.30.70.270">
    <property type="match status" value="2"/>
</dbReference>
<dbReference type="PANTHER" id="PTHR37984:SF9">
    <property type="entry name" value="INTEGRASE CATALYTIC DOMAIN-CONTAINING PROTEIN"/>
    <property type="match status" value="1"/>
</dbReference>
<dbReference type="InterPro" id="IPR043502">
    <property type="entry name" value="DNA/RNA_pol_sf"/>
</dbReference>
<dbReference type="Pfam" id="PF00078">
    <property type="entry name" value="RVT_1"/>
    <property type="match status" value="1"/>
</dbReference>
<protein>
    <submittedName>
        <fullName evidence="3">Retrovirus-related Pol polyprotein</fullName>
    </submittedName>
</protein>
<dbReference type="STRING" id="50429.A0A2B4R6E4"/>
<keyword evidence="4" id="KW-1185">Reference proteome</keyword>
<dbReference type="CDD" id="cd01647">
    <property type="entry name" value="RT_LTR"/>
    <property type="match status" value="1"/>
</dbReference>
<gene>
    <name evidence="3" type="primary">POL</name>
    <name evidence="3" type="ORF">AWC38_SpisGene24158</name>
</gene>
<dbReference type="InterPro" id="IPR050951">
    <property type="entry name" value="Retrovirus_Pol_polyprotein"/>
</dbReference>
<sequence length="633" mass="72029">MPDEGGQEENNTNRGKAGVLASVKASVGTIDLKGEPGQREKAWKLWRDRFERAIRWMAVSGTDKLFLCGKTLRDKLQKLQNRAARVLTFSNYDADATELLEFLGWKNLARQQEIHKATMMFRCLHGLAPRRLRDFDRNVAAKTAEESRWQVRAIERELDTTTRQPEEESETNEEVYLYRVTGEKSSNPTVTLQVNKVPLTQHLDTQADVKVITEKHFGRFKGTSSLQPTKAIIRSYSGDGPGPALWLLGCLNASLRRKHNNIVEVVYVVKGQGNTALLGRQVAGNMSLIEYHIEQTTQAPAPVMKVERQEIHTLISEYDDVLLETNRQIHGDNVVLTPKKDGESVRASLDMTDVNRYIKRTRHTIPTLRELETRLNDAKFFSQLDMNDGYMQLELAEESRKLKTFHTHRGLKRFKRLHFGVNSVAEIFNEEVQKVVSLEPNAISIYYDVLVFGALLEEHDRALRRILQQWRSHGLTLNMKKSRFNLCAVTFFGKVLCCEGNSRDPNKVAALQAAGPPQSQAEVRSFLFFAGANADFMEGFAQVTALLRNLIKQGAPFQRTPECQRAFEQTKTLLSRHTVMAYLDPHRKTKLVTDAGPRGLAVTLKQYDPQAERWRPVTYRSGALSNTETRYSL</sequence>
<dbReference type="PANTHER" id="PTHR37984">
    <property type="entry name" value="PROTEIN CBG26694"/>
    <property type="match status" value="1"/>
</dbReference>
<evidence type="ECO:0000259" key="1">
    <source>
        <dbReference type="Pfam" id="PF00078"/>
    </source>
</evidence>
<dbReference type="InterPro" id="IPR000477">
    <property type="entry name" value="RT_dom"/>
</dbReference>
<feature type="domain" description="Reverse transcriptase/retrotransposon-derived protein RNase H-like" evidence="2">
    <location>
        <begin position="560"/>
        <end position="632"/>
    </location>
</feature>
<dbReference type="InterPro" id="IPR041577">
    <property type="entry name" value="RT_RNaseH_2"/>
</dbReference>
<accession>A0A2B4R6E4</accession>
<dbReference type="Gene3D" id="3.10.10.10">
    <property type="entry name" value="HIV Type 1 Reverse Transcriptase, subunit A, domain 1"/>
    <property type="match status" value="1"/>
</dbReference>
<dbReference type="OrthoDB" id="10060843at2759"/>
<evidence type="ECO:0000259" key="2">
    <source>
        <dbReference type="Pfam" id="PF17919"/>
    </source>
</evidence>
<dbReference type="EMBL" id="LSMT01001703">
    <property type="protein sequence ID" value="PFX11958.1"/>
    <property type="molecule type" value="Genomic_DNA"/>
</dbReference>